<dbReference type="EMBL" id="AMZH03003248">
    <property type="protein sequence ID" value="RRT72932.1"/>
    <property type="molecule type" value="Genomic_DNA"/>
</dbReference>
<organism evidence="2 3">
    <name type="scientific">Ensete ventricosum</name>
    <name type="common">Abyssinian banana</name>
    <name type="synonym">Musa ensete</name>
    <dbReference type="NCBI Taxonomy" id="4639"/>
    <lineage>
        <taxon>Eukaryota</taxon>
        <taxon>Viridiplantae</taxon>
        <taxon>Streptophyta</taxon>
        <taxon>Embryophyta</taxon>
        <taxon>Tracheophyta</taxon>
        <taxon>Spermatophyta</taxon>
        <taxon>Magnoliopsida</taxon>
        <taxon>Liliopsida</taxon>
        <taxon>Zingiberales</taxon>
        <taxon>Musaceae</taxon>
        <taxon>Ensete</taxon>
    </lineage>
</organism>
<dbReference type="AlphaFoldDB" id="A0A427A9M6"/>
<sequence length="150" mass="17178">MEVREFTFIREDISYLILVENPSPIQMERQETRNQRPNPRKDPILAPDPEANPTGDGVSLADTNKIKIESRSRREYLGLSGGGIGRQIHKCASILKGKIHQNSRKISEKKNRRGKDQVLIDLTSERVSSARYRIDRRRKRREGGESIAEA</sequence>
<evidence type="ECO:0000313" key="2">
    <source>
        <dbReference type="EMBL" id="RRT72932.1"/>
    </source>
</evidence>
<evidence type="ECO:0000256" key="1">
    <source>
        <dbReference type="SAM" id="MobiDB-lite"/>
    </source>
</evidence>
<dbReference type="Proteomes" id="UP000287651">
    <property type="component" value="Unassembled WGS sequence"/>
</dbReference>
<comment type="caution">
    <text evidence="2">The sequence shown here is derived from an EMBL/GenBank/DDBJ whole genome shotgun (WGS) entry which is preliminary data.</text>
</comment>
<gene>
    <name evidence="2" type="ORF">B296_00023998</name>
</gene>
<reference evidence="2 3" key="1">
    <citation type="journal article" date="2014" name="Agronomy (Basel)">
        <title>A Draft Genome Sequence for Ensete ventricosum, the Drought-Tolerant Tree Against Hunger.</title>
        <authorList>
            <person name="Harrison J."/>
            <person name="Moore K.A."/>
            <person name="Paszkiewicz K."/>
            <person name="Jones T."/>
            <person name="Grant M."/>
            <person name="Ambacheew D."/>
            <person name="Muzemil S."/>
            <person name="Studholme D.J."/>
        </authorList>
    </citation>
    <scope>NUCLEOTIDE SEQUENCE [LARGE SCALE GENOMIC DNA]</scope>
</reference>
<feature type="region of interest" description="Disordered" evidence="1">
    <location>
        <begin position="26"/>
        <end position="65"/>
    </location>
</feature>
<evidence type="ECO:0000313" key="3">
    <source>
        <dbReference type="Proteomes" id="UP000287651"/>
    </source>
</evidence>
<protein>
    <submittedName>
        <fullName evidence="2">Uncharacterized protein</fullName>
    </submittedName>
</protein>
<proteinExistence type="predicted"/>
<name>A0A427A9M6_ENSVE</name>
<feature type="compositionally biased region" description="Basic and acidic residues" evidence="1">
    <location>
        <begin position="28"/>
        <end position="43"/>
    </location>
</feature>
<accession>A0A427A9M6</accession>